<accession>A0AAJ0UGI0</accession>
<feature type="domain" description="Glutaredoxin" evidence="2">
    <location>
        <begin position="49"/>
        <end position="105"/>
    </location>
</feature>
<evidence type="ECO:0000313" key="4">
    <source>
        <dbReference type="Proteomes" id="UP001296967"/>
    </source>
</evidence>
<dbReference type="GO" id="GO:0045454">
    <property type="term" value="P:cell redox homeostasis"/>
    <property type="evidence" value="ECO:0007669"/>
    <property type="project" value="TreeGrafter"/>
</dbReference>
<dbReference type="PROSITE" id="PS51354">
    <property type="entry name" value="GLUTAREDOXIN_2"/>
    <property type="match status" value="1"/>
</dbReference>
<reference evidence="3" key="2">
    <citation type="journal article" date="2020" name="Microorganisms">
        <title>Osmotic Adaptation and Compatible Solute Biosynthesis of Phototrophic Bacteria as Revealed from Genome Analyses.</title>
        <authorList>
            <person name="Imhoff J.F."/>
            <person name="Rahn T."/>
            <person name="Kunzel S."/>
            <person name="Keller A."/>
            <person name="Neulinger S.C."/>
        </authorList>
    </citation>
    <scope>NUCLEOTIDE SEQUENCE</scope>
    <source>
        <strain evidence="3">DSM 4395</strain>
    </source>
</reference>
<organism evidence="3 4">
    <name type="scientific">Halochromatium salexigens</name>
    <name type="common">Chromatium salexigens</name>
    <dbReference type="NCBI Taxonomy" id="49447"/>
    <lineage>
        <taxon>Bacteria</taxon>
        <taxon>Pseudomonadati</taxon>
        <taxon>Pseudomonadota</taxon>
        <taxon>Gammaproteobacteria</taxon>
        <taxon>Chromatiales</taxon>
        <taxon>Chromatiaceae</taxon>
        <taxon>Halochromatium</taxon>
    </lineage>
</organism>
<dbReference type="InterPro" id="IPR036249">
    <property type="entry name" value="Thioredoxin-like_sf"/>
</dbReference>
<feature type="compositionally biased region" description="Low complexity" evidence="1">
    <location>
        <begin position="1"/>
        <end position="21"/>
    </location>
</feature>
<comment type="caution">
    <text evidence="3">The sequence shown here is derived from an EMBL/GenBank/DDBJ whole genome shotgun (WGS) entry which is preliminary data.</text>
</comment>
<protein>
    <recommendedName>
        <fullName evidence="2">Glutaredoxin domain-containing protein</fullName>
    </recommendedName>
</protein>
<dbReference type="InterPro" id="IPR002109">
    <property type="entry name" value="Glutaredoxin"/>
</dbReference>
<feature type="region of interest" description="Disordered" evidence="1">
    <location>
        <begin position="1"/>
        <end position="48"/>
    </location>
</feature>
<dbReference type="AlphaFoldDB" id="A0AAJ0UGI0"/>
<dbReference type="GO" id="GO:0009055">
    <property type="term" value="F:electron transfer activity"/>
    <property type="evidence" value="ECO:0007669"/>
    <property type="project" value="TreeGrafter"/>
</dbReference>
<dbReference type="InterPro" id="IPR051548">
    <property type="entry name" value="Grx-like_ET"/>
</dbReference>
<dbReference type="Gene3D" id="3.40.30.10">
    <property type="entry name" value="Glutaredoxin"/>
    <property type="match status" value="1"/>
</dbReference>
<gene>
    <name evidence="3" type="ORF">CCR82_10150</name>
</gene>
<evidence type="ECO:0000313" key="3">
    <source>
        <dbReference type="EMBL" id="MBK5930876.1"/>
    </source>
</evidence>
<evidence type="ECO:0000256" key="1">
    <source>
        <dbReference type="SAM" id="MobiDB-lite"/>
    </source>
</evidence>
<dbReference type="Pfam" id="PF00462">
    <property type="entry name" value="Glutaredoxin"/>
    <property type="match status" value="1"/>
</dbReference>
<proteinExistence type="predicted"/>
<evidence type="ECO:0000259" key="2">
    <source>
        <dbReference type="Pfam" id="PF00462"/>
    </source>
</evidence>
<dbReference type="SUPFAM" id="SSF52833">
    <property type="entry name" value="Thioredoxin-like"/>
    <property type="match status" value="1"/>
</dbReference>
<dbReference type="EMBL" id="NHSF01000059">
    <property type="protein sequence ID" value="MBK5930876.1"/>
    <property type="molecule type" value="Genomic_DNA"/>
</dbReference>
<reference evidence="3" key="1">
    <citation type="submission" date="2017-05" db="EMBL/GenBank/DDBJ databases">
        <authorList>
            <person name="Imhoff J.F."/>
            <person name="Rahn T."/>
            <person name="Kuenzel S."/>
            <person name="Neulinger S.C."/>
        </authorList>
    </citation>
    <scope>NUCLEOTIDE SEQUENCE</scope>
    <source>
        <strain evidence="3">DSM 4395</strain>
    </source>
</reference>
<dbReference type="PANTHER" id="PTHR34386:SF1">
    <property type="entry name" value="GLUTAREDOXIN-LIKE PROTEIN NRDH"/>
    <property type="match status" value="1"/>
</dbReference>
<sequence>MPISPPRRSIPISISSISPRSTTRRTRARANAAEPMGRSRTGRSSTPRVLLYTSQGCAHCRRAKAFLEARQIPFSELDVGRSPKARKALQRLGARGVPTLLVGDQRLDGFSEQAFLNLYERATHGR</sequence>
<dbReference type="CDD" id="cd02976">
    <property type="entry name" value="NrdH"/>
    <property type="match status" value="1"/>
</dbReference>
<dbReference type="PANTHER" id="PTHR34386">
    <property type="entry name" value="GLUTAREDOXIN"/>
    <property type="match status" value="1"/>
</dbReference>
<dbReference type="Proteomes" id="UP001296967">
    <property type="component" value="Unassembled WGS sequence"/>
</dbReference>
<keyword evidence="4" id="KW-1185">Reference proteome</keyword>
<name>A0AAJ0UGI0_HALSE</name>